<dbReference type="InterPro" id="IPR029071">
    <property type="entry name" value="Ubiquitin-like_domsf"/>
</dbReference>
<dbReference type="PANTHER" id="PTHR46424">
    <property type="entry name" value="UBX DOMAIN-CONTAINING PROTEIN 4"/>
    <property type="match status" value="1"/>
</dbReference>
<dbReference type="AlphaFoldDB" id="A0A875RPS3"/>
<dbReference type="PROSITE" id="PS50033">
    <property type="entry name" value="UBX"/>
    <property type="match status" value="1"/>
</dbReference>
<feature type="compositionally biased region" description="Basic and acidic residues" evidence="1">
    <location>
        <begin position="426"/>
        <end position="445"/>
    </location>
</feature>
<name>A0A875RPS3_EENNA</name>
<dbReference type="GeneID" id="62196135"/>
<accession>A0A875RPS3</accession>
<feature type="region of interest" description="Disordered" evidence="1">
    <location>
        <begin position="388"/>
        <end position="445"/>
    </location>
</feature>
<reference evidence="3" key="1">
    <citation type="submission" date="2020-10" db="EMBL/GenBank/DDBJ databases">
        <authorList>
            <person name="Roach M.J.R."/>
        </authorList>
    </citation>
    <scope>NUCLEOTIDE SEQUENCE</scope>
    <source>
        <strain evidence="3">CBS 1945</strain>
    </source>
</reference>
<evidence type="ECO:0000256" key="1">
    <source>
        <dbReference type="SAM" id="MobiDB-lite"/>
    </source>
</evidence>
<dbReference type="GO" id="GO:0036503">
    <property type="term" value="P:ERAD pathway"/>
    <property type="evidence" value="ECO:0007669"/>
    <property type="project" value="TreeGrafter"/>
</dbReference>
<feature type="compositionally biased region" description="Basic and acidic residues" evidence="1">
    <location>
        <begin position="141"/>
        <end position="163"/>
    </location>
</feature>
<feature type="region of interest" description="Disordered" evidence="1">
    <location>
        <begin position="127"/>
        <end position="180"/>
    </location>
</feature>
<dbReference type="Pfam" id="PF00789">
    <property type="entry name" value="UBX"/>
    <property type="match status" value="1"/>
</dbReference>
<evidence type="ECO:0000259" key="2">
    <source>
        <dbReference type="PROSITE" id="PS50033"/>
    </source>
</evidence>
<dbReference type="Pfam" id="PF23187">
    <property type="entry name" value="UBX7_N"/>
    <property type="match status" value="1"/>
</dbReference>
<dbReference type="PANTHER" id="PTHR46424:SF1">
    <property type="entry name" value="UBX DOMAIN-CONTAINING PROTEIN 4"/>
    <property type="match status" value="1"/>
</dbReference>
<dbReference type="Proteomes" id="UP000662931">
    <property type="component" value="Chromosome 3"/>
</dbReference>
<dbReference type="Gene3D" id="3.10.20.90">
    <property type="entry name" value="Phosphatidylinositol 3-kinase Catalytic Subunit, Chain A, domain 1"/>
    <property type="match status" value="1"/>
</dbReference>
<dbReference type="OrthoDB" id="2445133at2759"/>
<dbReference type="GO" id="GO:0005783">
    <property type="term" value="C:endoplasmic reticulum"/>
    <property type="evidence" value="ECO:0007669"/>
    <property type="project" value="TreeGrafter"/>
</dbReference>
<proteinExistence type="predicted"/>
<dbReference type="KEGG" id="bnn:FOA43_002734"/>
<organism evidence="3 4">
    <name type="scientific">Eeniella nana</name>
    <name type="common">Yeast</name>
    <name type="synonym">Brettanomyces nanus</name>
    <dbReference type="NCBI Taxonomy" id="13502"/>
    <lineage>
        <taxon>Eukaryota</taxon>
        <taxon>Fungi</taxon>
        <taxon>Dikarya</taxon>
        <taxon>Ascomycota</taxon>
        <taxon>Saccharomycotina</taxon>
        <taxon>Pichiomycetes</taxon>
        <taxon>Pichiales</taxon>
        <taxon>Pichiaceae</taxon>
        <taxon>Brettanomyces</taxon>
    </lineage>
</organism>
<keyword evidence="4" id="KW-1185">Reference proteome</keyword>
<gene>
    <name evidence="3" type="ORF">FOA43_002734</name>
</gene>
<dbReference type="RefSeq" id="XP_038778945.1">
    <property type="nucleotide sequence ID" value="XM_038923017.1"/>
</dbReference>
<dbReference type="SUPFAM" id="SSF54236">
    <property type="entry name" value="Ubiquitin-like"/>
    <property type="match status" value="1"/>
</dbReference>
<evidence type="ECO:0000313" key="4">
    <source>
        <dbReference type="Proteomes" id="UP000662931"/>
    </source>
</evidence>
<feature type="compositionally biased region" description="Polar residues" evidence="1">
    <location>
        <begin position="390"/>
        <end position="403"/>
    </location>
</feature>
<dbReference type="CDD" id="cd01767">
    <property type="entry name" value="UBX"/>
    <property type="match status" value="1"/>
</dbReference>
<feature type="domain" description="UBX" evidence="2">
    <location>
        <begin position="252"/>
        <end position="324"/>
    </location>
</feature>
<protein>
    <recommendedName>
        <fullName evidence="2">UBX domain-containing protein</fullName>
    </recommendedName>
</protein>
<evidence type="ECO:0000313" key="3">
    <source>
        <dbReference type="EMBL" id="QPG75380.1"/>
    </source>
</evidence>
<sequence>MSHDSTQPLSGLLFETDANSAIHNSIERHKPLLMLITGQSDECESWIDGRLTNKNERFESSLRPYLSSEFVLLKIFKDTPDFFMLLQIYPQFGSIDVPAVLIVSGGKIVDLIGHDVSVSEFTERMCSQMQRGKKEEEEEEEKKKKNDGDESNERSDLTSERPLKAITKKTGKIPKSNNTTGYTTSAVQAAAAAAASAASSAALERERILRRVKLDREEIKHDRMEEKHQISEEPVRENIHNKDLETELNYVLQVRLLDGKAIRSKFQRDEKLGKVRDYILEQYPDYRNVSFYFYRNVDRVTYKEEDEAKSLRELNLNRATLLMRPLERQRHGDIDTPTSSTEIGNAVTGTVSWLKNRVGSYLWGTPPAVESSRNTIVHQSKALYHDEVTTDPSEQTSNFNPYGQSDLIDKSEHTEAKKKGHSTFTKKSEKRPQVSTHESHGTEST</sequence>
<dbReference type="InterPro" id="IPR001012">
    <property type="entry name" value="UBX_dom"/>
</dbReference>
<dbReference type="SMART" id="SM00166">
    <property type="entry name" value="UBX"/>
    <property type="match status" value="1"/>
</dbReference>
<feature type="compositionally biased region" description="Basic and acidic residues" evidence="1">
    <location>
        <begin position="407"/>
        <end position="417"/>
    </location>
</feature>
<dbReference type="EMBL" id="CP064814">
    <property type="protein sequence ID" value="QPG75380.1"/>
    <property type="molecule type" value="Genomic_DNA"/>
</dbReference>